<dbReference type="Gene3D" id="2.120.10.30">
    <property type="entry name" value="TolB, C-terminal domain"/>
    <property type="match status" value="1"/>
</dbReference>
<dbReference type="SUPFAM" id="SSF50952">
    <property type="entry name" value="Soluble quinoprotein glucose dehydrogenase"/>
    <property type="match status" value="1"/>
</dbReference>
<dbReference type="InterPro" id="IPR011041">
    <property type="entry name" value="Quinoprot_gluc/sorb_DH_b-prop"/>
</dbReference>
<dbReference type="InterPro" id="IPR011042">
    <property type="entry name" value="6-blade_b-propeller_TolB-like"/>
</dbReference>
<evidence type="ECO:0000259" key="2">
    <source>
        <dbReference type="Pfam" id="PF07995"/>
    </source>
</evidence>
<dbReference type="PANTHER" id="PTHR19328:SF13">
    <property type="entry name" value="HIPL1 PROTEIN"/>
    <property type="match status" value="1"/>
</dbReference>
<accession>A0ABW7Q6G8</accession>
<dbReference type="Pfam" id="PF07995">
    <property type="entry name" value="GSDH"/>
    <property type="match status" value="1"/>
</dbReference>
<comment type="caution">
    <text evidence="3">The sequence shown here is derived from an EMBL/GenBank/DDBJ whole genome shotgun (WGS) entry which is preliminary data.</text>
</comment>
<evidence type="ECO:0000313" key="4">
    <source>
        <dbReference type="Proteomes" id="UP001610861"/>
    </source>
</evidence>
<sequence length="368" mass="37869">MLAAGLVASACTAAEPSASIPPTATTGTPSATAAATTGWWSPTDTPTTLASDLAAPWSVVPLDGGGALISERGDGTVLELTATGELRTVGTVAGVVSGGESGLHGLAVWSDAGERWLYAYHGASQDNRVVRMPLLGDPGALSLGEPEVILTGIARASNHDGGRLAFGPDGYLYVTTGDAGIRPSAQDEASLNGKILRITPEGDPAPGNPFGTAVYTLGHRNVQGIAWTGDGTMWASEFGQDTFDELNRIVPGGDYGWPTHEGVAHDDAYIDPVATWATDDASPSGIAAVGDTVFLASLRGERLWTVDTADGKLAADPVASLVGEQGRLRDVVAAPDGSLWILTNNTDGRGTPRPGDDLLLRLEVARHE</sequence>
<organism evidence="3 4">
    <name type="scientific">Microbacterium alkaliflavum</name>
    <dbReference type="NCBI Taxonomy" id="3248839"/>
    <lineage>
        <taxon>Bacteria</taxon>
        <taxon>Bacillati</taxon>
        <taxon>Actinomycetota</taxon>
        <taxon>Actinomycetes</taxon>
        <taxon>Micrococcales</taxon>
        <taxon>Microbacteriaceae</taxon>
        <taxon>Microbacterium</taxon>
    </lineage>
</organism>
<dbReference type="PANTHER" id="PTHR19328">
    <property type="entry name" value="HEDGEHOG-INTERACTING PROTEIN"/>
    <property type="match status" value="1"/>
</dbReference>
<proteinExistence type="predicted"/>
<feature type="region of interest" description="Disordered" evidence="1">
    <location>
        <begin position="15"/>
        <end position="44"/>
    </location>
</feature>
<keyword evidence="4" id="KW-1185">Reference proteome</keyword>
<dbReference type="EMBL" id="JBIQWL010000002">
    <property type="protein sequence ID" value="MFH8249978.1"/>
    <property type="molecule type" value="Genomic_DNA"/>
</dbReference>
<evidence type="ECO:0000313" key="3">
    <source>
        <dbReference type="EMBL" id="MFH8249978.1"/>
    </source>
</evidence>
<feature type="compositionally biased region" description="Low complexity" evidence="1">
    <location>
        <begin position="15"/>
        <end position="43"/>
    </location>
</feature>
<protein>
    <submittedName>
        <fullName evidence="3">PQQ-dependent sugar dehydrogenase</fullName>
    </submittedName>
</protein>
<name>A0ABW7Q6G8_9MICO</name>
<evidence type="ECO:0000256" key="1">
    <source>
        <dbReference type="SAM" id="MobiDB-lite"/>
    </source>
</evidence>
<reference evidence="3 4" key="1">
    <citation type="submission" date="2024-09" db="EMBL/GenBank/DDBJ databases">
        <authorList>
            <person name="Pan X."/>
        </authorList>
    </citation>
    <scope>NUCLEOTIDE SEQUENCE [LARGE SCALE GENOMIC DNA]</scope>
    <source>
        <strain evidence="3 4">B2969</strain>
    </source>
</reference>
<dbReference type="RefSeq" id="WP_396640451.1">
    <property type="nucleotide sequence ID" value="NZ_JBIQWL010000002.1"/>
</dbReference>
<dbReference type="InterPro" id="IPR012938">
    <property type="entry name" value="Glc/Sorbosone_DH"/>
</dbReference>
<dbReference type="Proteomes" id="UP001610861">
    <property type="component" value="Unassembled WGS sequence"/>
</dbReference>
<gene>
    <name evidence="3" type="ORF">ACH3VR_06390</name>
</gene>
<feature type="domain" description="Glucose/Sorbosone dehydrogenase" evidence="2">
    <location>
        <begin position="54"/>
        <end position="349"/>
    </location>
</feature>